<feature type="modified residue" description="4-aspartylphosphate" evidence="6">
    <location>
        <position position="51"/>
    </location>
</feature>
<dbReference type="GO" id="GO:0006355">
    <property type="term" value="P:regulation of DNA-templated transcription"/>
    <property type="evidence" value="ECO:0007669"/>
    <property type="project" value="InterPro"/>
</dbReference>
<protein>
    <submittedName>
        <fullName evidence="10">Two-component system copper resistance phosphate regulon response regulator CusR</fullName>
    </submittedName>
</protein>
<dbReference type="CDD" id="cd19935">
    <property type="entry name" value="REC_OmpR_CusR-like"/>
    <property type="match status" value="1"/>
</dbReference>
<proteinExistence type="predicted"/>
<dbReference type="PROSITE" id="PS50110">
    <property type="entry name" value="RESPONSE_REGULATORY"/>
    <property type="match status" value="1"/>
</dbReference>
<feature type="domain" description="OmpR/PhoB-type" evidence="9">
    <location>
        <begin position="125"/>
        <end position="223"/>
    </location>
</feature>
<evidence type="ECO:0000256" key="7">
    <source>
        <dbReference type="PROSITE-ProRule" id="PRU01091"/>
    </source>
</evidence>
<dbReference type="GO" id="GO:0032993">
    <property type="term" value="C:protein-DNA complex"/>
    <property type="evidence" value="ECO:0007669"/>
    <property type="project" value="TreeGrafter"/>
</dbReference>
<dbReference type="OrthoDB" id="9802426at2"/>
<dbReference type="EMBL" id="RBWY01000004">
    <property type="protein sequence ID" value="RKS84654.1"/>
    <property type="molecule type" value="Genomic_DNA"/>
</dbReference>
<dbReference type="AlphaFoldDB" id="A0A495RBV0"/>
<gene>
    <name evidence="10" type="ORF">DES39_1864</name>
</gene>
<dbReference type="InterPro" id="IPR001867">
    <property type="entry name" value="OmpR/PhoB-type_DNA-bd"/>
</dbReference>
<dbReference type="InterPro" id="IPR011006">
    <property type="entry name" value="CheY-like_superfamily"/>
</dbReference>
<dbReference type="InterPro" id="IPR016032">
    <property type="entry name" value="Sig_transdc_resp-reg_C-effctor"/>
</dbReference>
<evidence type="ECO:0000313" key="11">
    <source>
        <dbReference type="Proteomes" id="UP000278542"/>
    </source>
</evidence>
<keyword evidence="11" id="KW-1185">Reference proteome</keyword>
<dbReference type="Pfam" id="PF00072">
    <property type="entry name" value="Response_reg"/>
    <property type="match status" value="1"/>
</dbReference>
<dbReference type="PANTHER" id="PTHR48111">
    <property type="entry name" value="REGULATOR OF RPOS"/>
    <property type="match status" value="1"/>
</dbReference>
<keyword evidence="5" id="KW-0804">Transcription</keyword>
<dbReference type="RefSeq" id="WP_121145507.1">
    <property type="nucleotide sequence ID" value="NZ_RBWY01000004.1"/>
</dbReference>
<dbReference type="SMART" id="SM00448">
    <property type="entry name" value="REC"/>
    <property type="match status" value="1"/>
</dbReference>
<evidence type="ECO:0000256" key="4">
    <source>
        <dbReference type="ARBA" id="ARBA00023125"/>
    </source>
</evidence>
<comment type="caution">
    <text evidence="10">The sequence shown here is derived from an EMBL/GenBank/DDBJ whole genome shotgun (WGS) entry which is preliminary data.</text>
</comment>
<keyword evidence="1 6" id="KW-0597">Phosphoprotein</keyword>
<dbReference type="Gene3D" id="3.40.50.2300">
    <property type="match status" value="1"/>
</dbReference>
<dbReference type="Gene3D" id="1.10.10.10">
    <property type="entry name" value="Winged helix-like DNA-binding domain superfamily/Winged helix DNA-binding domain"/>
    <property type="match status" value="1"/>
</dbReference>
<keyword evidence="2" id="KW-0902">Two-component regulatory system</keyword>
<reference evidence="10 11" key="1">
    <citation type="submission" date="2018-10" db="EMBL/GenBank/DDBJ databases">
        <title>Genomic Encyclopedia of Type Strains, Phase IV (KMG-IV): sequencing the most valuable type-strain genomes for metagenomic binning, comparative biology and taxonomic classification.</title>
        <authorList>
            <person name="Goeker M."/>
        </authorList>
    </citation>
    <scope>NUCLEOTIDE SEQUENCE [LARGE SCALE GENOMIC DNA]</scope>
    <source>
        <strain evidence="10 11">DSM 22228</strain>
    </source>
</reference>
<dbReference type="InterPro" id="IPR006291">
    <property type="entry name" value="CusR-like"/>
</dbReference>
<dbReference type="FunFam" id="3.40.50.2300:FF:000001">
    <property type="entry name" value="DNA-binding response regulator PhoB"/>
    <property type="match status" value="1"/>
</dbReference>
<dbReference type="Pfam" id="PF00486">
    <property type="entry name" value="Trans_reg_C"/>
    <property type="match status" value="1"/>
</dbReference>
<dbReference type="GO" id="GO:0000976">
    <property type="term" value="F:transcription cis-regulatory region binding"/>
    <property type="evidence" value="ECO:0007669"/>
    <property type="project" value="TreeGrafter"/>
</dbReference>
<dbReference type="Gene3D" id="6.10.250.690">
    <property type="match status" value="1"/>
</dbReference>
<sequence length="229" mass="26230">MKLLVVEDELKTGEYLRQGLIESGFIVDLANNGLDGYHRAMTEEYDLIILDVMLPDISGWKIIQSLRDIDKETQIILLTAMGSVEDKVKGFNLGADDYLVKPFSFAELLARIKSLLRRNVPQVNLNKLTAADLVMDLPKRTVTRSGKRIDLTNKEFLLLEYFLRYQGEVLPRSLIASQVWDMNFDSDTNVIDVAVRRLRNKIDANFEPKLIHTIRGMGYKLDVNIEEKL</sequence>
<keyword evidence="3" id="KW-0805">Transcription regulation</keyword>
<evidence type="ECO:0000259" key="9">
    <source>
        <dbReference type="PROSITE" id="PS51755"/>
    </source>
</evidence>
<dbReference type="CDD" id="cd00383">
    <property type="entry name" value="trans_reg_C"/>
    <property type="match status" value="1"/>
</dbReference>
<dbReference type="PANTHER" id="PTHR48111:SF41">
    <property type="entry name" value="TRANSCRIPTIONAL REGULATORY PROTEIN CUSR-RELATED"/>
    <property type="match status" value="1"/>
</dbReference>
<dbReference type="SUPFAM" id="SSF52172">
    <property type="entry name" value="CheY-like"/>
    <property type="match status" value="1"/>
</dbReference>
<evidence type="ECO:0000256" key="2">
    <source>
        <dbReference type="ARBA" id="ARBA00023012"/>
    </source>
</evidence>
<dbReference type="NCBIfam" id="TIGR01387">
    <property type="entry name" value="cztR_silR_copR"/>
    <property type="match status" value="1"/>
</dbReference>
<dbReference type="SUPFAM" id="SSF46894">
    <property type="entry name" value="C-terminal effector domain of the bipartite response regulators"/>
    <property type="match status" value="1"/>
</dbReference>
<dbReference type="InterPro" id="IPR036388">
    <property type="entry name" value="WH-like_DNA-bd_sf"/>
</dbReference>
<dbReference type="PROSITE" id="PS51755">
    <property type="entry name" value="OMPR_PHOB"/>
    <property type="match status" value="1"/>
</dbReference>
<dbReference type="GO" id="GO:0005829">
    <property type="term" value="C:cytosol"/>
    <property type="evidence" value="ECO:0007669"/>
    <property type="project" value="TreeGrafter"/>
</dbReference>
<dbReference type="Proteomes" id="UP000278542">
    <property type="component" value="Unassembled WGS sequence"/>
</dbReference>
<organism evidence="10 11">
    <name type="scientific">Orbus hercynius</name>
    <dbReference type="NCBI Taxonomy" id="593135"/>
    <lineage>
        <taxon>Bacteria</taxon>
        <taxon>Pseudomonadati</taxon>
        <taxon>Pseudomonadota</taxon>
        <taxon>Gammaproteobacteria</taxon>
        <taxon>Orbales</taxon>
        <taxon>Orbaceae</taxon>
        <taxon>Orbus</taxon>
    </lineage>
</organism>
<dbReference type="InterPro" id="IPR039420">
    <property type="entry name" value="WalR-like"/>
</dbReference>
<keyword evidence="4 7" id="KW-0238">DNA-binding</keyword>
<name>A0A495RBV0_9GAMM</name>
<evidence type="ECO:0000256" key="5">
    <source>
        <dbReference type="ARBA" id="ARBA00023163"/>
    </source>
</evidence>
<feature type="DNA-binding region" description="OmpR/PhoB-type" evidence="7">
    <location>
        <begin position="125"/>
        <end position="223"/>
    </location>
</feature>
<feature type="domain" description="Response regulatory" evidence="8">
    <location>
        <begin position="2"/>
        <end position="116"/>
    </location>
</feature>
<evidence type="ECO:0000256" key="3">
    <source>
        <dbReference type="ARBA" id="ARBA00023015"/>
    </source>
</evidence>
<evidence type="ECO:0000256" key="6">
    <source>
        <dbReference type="PROSITE-ProRule" id="PRU00169"/>
    </source>
</evidence>
<evidence type="ECO:0000256" key="1">
    <source>
        <dbReference type="ARBA" id="ARBA00022553"/>
    </source>
</evidence>
<dbReference type="InterPro" id="IPR001789">
    <property type="entry name" value="Sig_transdc_resp-reg_receiver"/>
</dbReference>
<accession>A0A495RBV0</accession>
<dbReference type="GO" id="GO:0000156">
    <property type="term" value="F:phosphorelay response regulator activity"/>
    <property type="evidence" value="ECO:0007669"/>
    <property type="project" value="TreeGrafter"/>
</dbReference>
<dbReference type="SMART" id="SM00862">
    <property type="entry name" value="Trans_reg_C"/>
    <property type="match status" value="1"/>
</dbReference>
<evidence type="ECO:0000259" key="8">
    <source>
        <dbReference type="PROSITE" id="PS50110"/>
    </source>
</evidence>
<evidence type="ECO:0000313" key="10">
    <source>
        <dbReference type="EMBL" id="RKS84654.1"/>
    </source>
</evidence>
<dbReference type="FunFam" id="1.10.10.10:FF:000005">
    <property type="entry name" value="Two-component system response regulator"/>
    <property type="match status" value="1"/>
</dbReference>